<dbReference type="EMBL" id="BAABBB010000019">
    <property type="protein sequence ID" value="GAA3545311.1"/>
    <property type="molecule type" value="Genomic_DNA"/>
</dbReference>
<evidence type="ECO:0000256" key="1">
    <source>
        <dbReference type="SAM" id="MobiDB-lite"/>
    </source>
</evidence>
<keyword evidence="4" id="KW-1185">Reference proteome</keyword>
<evidence type="ECO:0000313" key="3">
    <source>
        <dbReference type="EMBL" id="GAA3545311.1"/>
    </source>
</evidence>
<name>A0ABP6W2C6_9ACTN</name>
<evidence type="ECO:0008006" key="5">
    <source>
        <dbReference type="Google" id="ProtNLM"/>
    </source>
</evidence>
<feature type="region of interest" description="Disordered" evidence="1">
    <location>
        <begin position="1"/>
        <end position="22"/>
    </location>
</feature>
<proteinExistence type="predicted"/>
<feature type="transmembrane region" description="Helical" evidence="2">
    <location>
        <begin position="60"/>
        <end position="79"/>
    </location>
</feature>
<evidence type="ECO:0000256" key="2">
    <source>
        <dbReference type="SAM" id="Phobius"/>
    </source>
</evidence>
<accession>A0ABP6W2C6</accession>
<keyword evidence="2" id="KW-1133">Transmembrane helix</keyword>
<organism evidence="3 4">
    <name type="scientific">Nocardioides daeguensis</name>
    <dbReference type="NCBI Taxonomy" id="908359"/>
    <lineage>
        <taxon>Bacteria</taxon>
        <taxon>Bacillati</taxon>
        <taxon>Actinomycetota</taxon>
        <taxon>Actinomycetes</taxon>
        <taxon>Propionibacteriales</taxon>
        <taxon>Nocardioidaceae</taxon>
        <taxon>Nocardioides</taxon>
    </lineage>
</organism>
<keyword evidence="2" id="KW-0472">Membrane</keyword>
<dbReference type="Proteomes" id="UP001500301">
    <property type="component" value="Unassembled WGS sequence"/>
</dbReference>
<reference evidence="4" key="1">
    <citation type="journal article" date="2019" name="Int. J. Syst. Evol. Microbiol.">
        <title>The Global Catalogue of Microorganisms (GCM) 10K type strain sequencing project: providing services to taxonomists for standard genome sequencing and annotation.</title>
        <authorList>
            <consortium name="The Broad Institute Genomics Platform"/>
            <consortium name="The Broad Institute Genome Sequencing Center for Infectious Disease"/>
            <person name="Wu L."/>
            <person name="Ma J."/>
        </authorList>
    </citation>
    <scope>NUCLEOTIDE SEQUENCE [LARGE SCALE GENOMIC DNA]</scope>
    <source>
        <strain evidence="4">JCM 17460</strain>
    </source>
</reference>
<dbReference type="RefSeq" id="WP_218234484.1">
    <property type="nucleotide sequence ID" value="NZ_BAABBB010000019.1"/>
</dbReference>
<protein>
    <recommendedName>
        <fullName evidence="5">DUF2530 domain-containing protein</fullName>
    </recommendedName>
</protein>
<sequence length="102" mass="11385">MSYPDETPELPREERSTAGRRTGWHRVNTGHLVMGVAFTGLLIVWALVVSDTVQVEEDGWIMGLPWLAAGAAGLIASVLRGRRPDETWEQAGWEGQQARDWQ</sequence>
<comment type="caution">
    <text evidence="3">The sequence shown here is derived from an EMBL/GenBank/DDBJ whole genome shotgun (WGS) entry which is preliminary data.</text>
</comment>
<evidence type="ECO:0000313" key="4">
    <source>
        <dbReference type="Proteomes" id="UP001500301"/>
    </source>
</evidence>
<gene>
    <name evidence="3" type="ORF">GCM10022263_35540</name>
</gene>
<feature type="transmembrane region" description="Helical" evidence="2">
    <location>
        <begin position="30"/>
        <end position="48"/>
    </location>
</feature>
<keyword evidence="2" id="KW-0812">Transmembrane</keyword>